<reference evidence="1" key="1">
    <citation type="submission" date="2014-07" db="EMBL/GenBank/DDBJ databases">
        <authorList>
            <person name="Monot Marc"/>
        </authorList>
    </citation>
    <scope>NUCLEOTIDE SEQUENCE</scope>
    <source>
        <strain evidence="1">7032994</strain>
    </source>
</reference>
<dbReference type="EMBL" id="LK932307">
    <property type="protein sequence ID" value="CDS82726.1"/>
    <property type="molecule type" value="Genomic_DNA"/>
</dbReference>
<name>A0A069A3M7_CLODI</name>
<dbReference type="AlphaFoldDB" id="A0A069A3M7"/>
<accession>A0A069A3M7</accession>
<dbReference type="Pfam" id="PF20355">
    <property type="entry name" value="DUF6650"/>
    <property type="match status" value="1"/>
</dbReference>
<organism evidence="1">
    <name type="scientific">Clostridioides difficile</name>
    <name type="common">Peptoclostridium difficile</name>
    <dbReference type="NCBI Taxonomy" id="1496"/>
    <lineage>
        <taxon>Bacteria</taxon>
        <taxon>Bacillati</taxon>
        <taxon>Bacillota</taxon>
        <taxon>Clostridia</taxon>
        <taxon>Peptostreptococcales</taxon>
        <taxon>Peptostreptococcaceae</taxon>
        <taxon>Clostridioides</taxon>
    </lineage>
</organism>
<dbReference type="InterPro" id="IPR046592">
    <property type="entry name" value="DUF6650"/>
</dbReference>
<proteinExistence type="predicted"/>
<evidence type="ECO:0000313" key="1">
    <source>
        <dbReference type="EMBL" id="CDS82726.1"/>
    </source>
</evidence>
<dbReference type="RefSeq" id="WP_021395572.1">
    <property type="nucleotide sequence ID" value="NZ_BIRE01000006.1"/>
</dbReference>
<protein>
    <submittedName>
        <fullName evidence="1">Uncharacterized protein</fullName>
    </submittedName>
</protein>
<gene>
    <name evidence="1" type="ORF">BN1097_1030001</name>
</gene>
<sequence>MRKIEIFNKLTGISCPIFGVSWDPPESERKIARRIIVFLEPKRVLYSPYEYETIEPVVNSVIEIKNYLTSELMNVNEKSELQGYIRAMRNSCNKFLSKCKDDNNFRVQACCAGNISNWIFTSAIGEMRGNFGIMIGQIVSAYGISIEDDLANIIPE</sequence>